<protein>
    <recommendedName>
        <fullName evidence="2">Methyltransferase type 11 domain-containing protein</fullName>
    </recommendedName>
</protein>
<evidence type="ECO:0000313" key="4">
    <source>
        <dbReference type="Proteomes" id="UP001500909"/>
    </source>
</evidence>
<reference evidence="3 4" key="1">
    <citation type="journal article" date="2019" name="Int. J. Syst. Evol. Microbiol.">
        <title>The Global Catalogue of Microorganisms (GCM) 10K type strain sequencing project: providing services to taxonomists for standard genome sequencing and annotation.</title>
        <authorList>
            <consortium name="The Broad Institute Genomics Platform"/>
            <consortium name="The Broad Institute Genome Sequencing Center for Infectious Disease"/>
            <person name="Wu L."/>
            <person name="Ma J."/>
        </authorList>
    </citation>
    <scope>NUCLEOTIDE SEQUENCE [LARGE SCALE GENOMIC DNA]</scope>
    <source>
        <strain evidence="3 4">JCM 4805</strain>
    </source>
</reference>
<comment type="caution">
    <text evidence="3">The sequence shown here is derived from an EMBL/GenBank/DDBJ whole genome shotgun (WGS) entry which is preliminary data.</text>
</comment>
<dbReference type="PANTHER" id="PTHR43591">
    <property type="entry name" value="METHYLTRANSFERASE"/>
    <property type="match status" value="1"/>
</dbReference>
<dbReference type="Gene3D" id="3.40.50.150">
    <property type="entry name" value="Vaccinia Virus protein VP39"/>
    <property type="match status" value="1"/>
</dbReference>
<keyword evidence="4" id="KW-1185">Reference proteome</keyword>
<accession>A0ABN1AVK0</accession>
<sequence length="353" mass="38322">MEPHSLAVTGHRGLTKIYRGTVTSQDQRSPTNLRKLQALAKDTTTGAMNQHDDSTDTASTNAEAGTEAAWDDDSVAVRRDAGDAESSRASRGWWDRNADEYQGEHGAFLGDDRFVWGPEGLDEAEAGLLGPAAELKGRRVLEIGAGAAQCSRWLAAQGALPVALDLSHRQLQHALRIGADIQTQGQASPEVTQSAAPEVALVEADAGVLPFADGSFDLACSAYGAVPFVADPVRVFREVHRVLRPGGRWVFSVTHPIRWAFPDEPGPEGLSVAASYFDRVPYVEQDERGEAVYVEHHRTLGDRVRDVVAAGFRLEDLVEPEWPAWNTQEWGGWSPLRGGLIPGTAIFVCRRDP</sequence>
<feature type="region of interest" description="Disordered" evidence="1">
    <location>
        <begin position="43"/>
        <end position="68"/>
    </location>
</feature>
<evidence type="ECO:0000256" key="1">
    <source>
        <dbReference type="SAM" id="MobiDB-lite"/>
    </source>
</evidence>
<gene>
    <name evidence="3" type="ORF">GCM10010361_57050</name>
</gene>
<proteinExistence type="predicted"/>
<evidence type="ECO:0000259" key="2">
    <source>
        <dbReference type="Pfam" id="PF08241"/>
    </source>
</evidence>
<dbReference type="EMBL" id="BAAABY010000043">
    <property type="protein sequence ID" value="GAA0484766.1"/>
    <property type="molecule type" value="Genomic_DNA"/>
</dbReference>
<dbReference type="Proteomes" id="UP001500909">
    <property type="component" value="Unassembled WGS sequence"/>
</dbReference>
<evidence type="ECO:0000313" key="3">
    <source>
        <dbReference type="EMBL" id="GAA0484766.1"/>
    </source>
</evidence>
<name>A0ABN1AVK0_9ACTN</name>
<feature type="domain" description="Methyltransferase type 11" evidence="2">
    <location>
        <begin position="141"/>
        <end position="251"/>
    </location>
</feature>
<dbReference type="CDD" id="cd02440">
    <property type="entry name" value="AdoMet_MTases"/>
    <property type="match status" value="1"/>
</dbReference>
<dbReference type="InterPro" id="IPR029063">
    <property type="entry name" value="SAM-dependent_MTases_sf"/>
</dbReference>
<dbReference type="SUPFAM" id="SSF53335">
    <property type="entry name" value="S-adenosyl-L-methionine-dependent methyltransferases"/>
    <property type="match status" value="1"/>
</dbReference>
<dbReference type="Pfam" id="PF08241">
    <property type="entry name" value="Methyltransf_11"/>
    <property type="match status" value="1"/>
</dbReference>
<organism evidence="3 4">
    <name type="scientific">Streptomyces olivaceiscleroticus</name>
    <dbReference type="NCBI Taxonomy" id="68245"/>
    <lineage>
        <taxon>Bacteria</taxon>
        <taxon>Bacillati</taxon>
        <taxon>Actinomycetota</taxon>
        <taxon>Actinomycetes</taxon>
        <taxon>Kitasatosporales</taxon>
        <taxon>Streptomycetaceae</taxon>
        <taxon>Streptomyces</taxon>
    </lineage>
</organism>
<dbReference type="InterPro" id="IPR013216">
    <property type="entry name" value="Methyltransf_11"/>
</dbReference>